<dbReference type="Pfam" id="PF12358">
    <property type="entry name" value="DUF3644"/>
    <property type="match status" value="1"/>
</dbReference>
<accession>A0ABX1R3H3</accession>
<feature type="domain" description="DUF3644" evidence="1">
    <location>
        <begin position="100"/>
        <end position="271"/>
    </location>
</feature>
<sequence length="433" mass="49142">MAATNTRQRKFFDFLKQHEQSGKKFTVNDVLVATGWKESTFKSYLAKGQLSEFVSQTDDNKLEASNCLNITFKQFEKKLSQSKHVQSLGHNCKSKLAKALLRKARDNMLLALELYNRPSLENKTDGFVMLFCSAWEQFLKATLIEKDGEASIFRNVKNGYKETISLREAVDRCFDANDKAKDNLLKIIELRDKAVHLLIPELQGITSRYFQSGVFNFSSRFEEFCEVPFINTSNVGMLSLVGDFKTPPLAMMKTIYGKAATDILELASDLSQAVEDSDDVAFAIPLNVTLQFARKGEEGTQIILAKAEDGVPGLQKALTIVKSVDAEKTHPYKQTKAIELINQRLTEKFTEEALKKFLVANKGSRSTFNTNCFQAIIHKLKWKHSNNKYHHCLKSTNTHLYSDEALDTIIEKISSNDKYLAKCKEDYGKRKIH</sequence>
<dbReference type="RefSeq" id="WP_169211558.1">
    <property type="nucleotide sequence ID" value="NZ_JAATNW010000007.1"/>
</dbReference>
<evidence type="ECO:0000313" key="4">
    <source>
        <dbReference type="Proteomes" id="UP000709336"/>
    </source>
</evidence>
<keyword evidence="4" id="KW-1185">Reference proteome</keyword>
<gene>
    <name evidence="3" type="ORF">HCJ96_13240</name>
</gene>
<proteinExistence type="predicted"/>
<name>A0ABX1R3H3_9ALTE</name>
<dbReference type="Pfam" id="PF18740">
    <property type="entry name" value="EC042_2821"/>
    <property type="match status" value="1"/>
</dbReference>
<dbReference type="EMBL" id="JAATNW010000007">
    <property type="protein sequence ID" value="NMH60994.1"/>
    <property type="molecule type" value="Genomic_DNA"/>
</dbReference>
<protein>
    <submittedName>
        <fullName evidence="3">DUF3644 domain-containing protein</fullName>
    </submittedName>
</protein>
<evidence type="ECO:0000259" key="2">
    <source>
        <dbReference type="Pfam" id="PF18740"/>
    </source>
</evidence>
<dbReference type="InterPro" id="IPR049530">
    <property type="entry name" value="EC042_2821"/>
</dbReference>
<organism evidence="3 4">
    <name type="scientific">Alteromonas ponticola</name>
    <dbReference type="NCBI Taxonomy" id="2720613"/>
    <lineage>
        <taxon>Bacteria</taxon>
        <taxon>Pseudomonadati</taxon>
        <taxon>Pseudomonadota</taxon>
        <taxon>Gammaproteobacteria</taxon>
        <taxon>Alteromonadales</taxon>
        <taxon>Alteromonadaceae</taxon>
        <taxon>Alteromonas/Salinimonas group</taxon>
        <taxon>Alteromonas</taxon>
    </lineage>
</organism>
<reference evidence="3 4" key="1">
    <citation type="submission" date="2020-03" db="EMBL/GenBank/DDBJ databases">
        <title>Alteromonas ponticola sp. nov., isolated from seawater.</title>
        <authorList>
            <person name="Yoon J.-H."/>
            <person name="Kim Y.-O."/>
        </authorList>
    </citation>
    <scope>NUCLEOTIDE SEQUENCE [LARGE SCALE GENOMIC DNA]</scope>
    <source>
        <strain evidence="3 4">MYP5</strain>
    </source>
</reference>
<feature type="domain" description="EC042-2821-like Restriction Endonuclease-like" evidence="2">
    <location>
        <begin position="325"/>
        <end position="416"/>
    </location>
</feature>
<comment type="caution">
    <text evidence="3">The sequence shown here is derived from an EMBL/GenBank/DDBJ whole genome shotgun (WGS) entry which is preliminary data.</text>
</comment>
<dbReference type="Proteomes" id="UP000709336">
    <property type="component" value="Unassembled WGS sequence"/>
</dbReference>
<evidence type="ECO:0000259" key="1">
    <source>
        <dbReference type="Pfam" id="PF12358"/>
    </source>
</evidence>
<evidence type="ECO:0000313" key="3">
    <source>
        <dbReference type="EMBL" id="NMH60994.1"/>
    </source>
</evidence>
<dbReference type="InterPro" id="IPR022104">
    <property type="entry name" value="DUF3644"/>
</dbReference>